<reference evidence="1 2" key="1">
    <citation type="journal article" date="2004" name="Science">
        <title>The genomic sequence of the accidental pathogen Legionella pneumophila.</title>
        <authorList>
            <person name="Chien M."/>
            <person name="Morozova I."/>
            <person name="Shi S."/>
            <person name="Sheng H."/>
            <person name="Chen J."/>
            <person name="Gomez S.M."/>
            <person name="Asamani G."/>
            <person name="Hill K."/>
            <person name="Nuara J."/>
            <person name="Feder M."/>
            <person name="Rineer J."/>
            <person name="Greenberg J.J."/>
            <person name="Steshenko V."/>
            <person name="Park S.H."/>
            <person name="Zhao B."/>
            <person name="Teplitskaya E."/>
            <person name="Edwards J.R."/>
            <person name="Pampou S."/>
            <person name="Georghiou A."/>
            <person name="Chou I.C."/>
            <person name="Iannuccilli W."/>
            <person name="Ulz M.E."/>
            <person name="Kim D.H."/>
            <person name="Geringer-Sameth A."/>
            <person name="Goldsberry C."/>
            <person name="Morozov P."/>
            <person name="Fischer S.G."/>
            <person name="Segal G."/>
            <person name="Qu X."/>
            <person name="Rzhetsky A."/>
            <person name="Zhang P."/>
            <person name="Cayanis E."/>
            <person name="De Jong P.J."/>
            <person name="Ju J."/>
            <person name="Kalachikov S."/>
            <person name="Shuman H.A."/>
            <person name="Russo J.J."/>
        </authorList>
    </citation>
    <scope>NUCLEOTIDE SEQUENCE [LARGE SCALE GENOMIC DNA]</scope>
    <source>
        <strain evidence="2">Philadelphia 1 / ATCC 33152 / DSM 7513</strain>
    </source>
</reference>
<evidence type="ECO:0000313" key="1">
    <source>
        <dbReference type="EMBL" id="AAU27349.1"/>
    </source>
</evidence>
<dbReference type="HOGENOM" id="CLU_046402_0_0_6"/>
<keyword evidence="2" id="KW-1185">Reference proteome</keyword>
<gene>
    <name evidence="1" type="ordered locus">lpg1265</name>
</gene>
<sequence length="439" mass="50421">MLGVYGMNKIERTSWDEIKQVVFAVNPALYEVIEKISPNKNIPFFLAHYSFGSHFGIKNHAFLPTPEGTLEKIDSKHTSNELFEHLGYGKNSLPLGMILNKYCEWHHFGSDDHIFPDCVQGPGAIFNMQVVFDEDQTVDNNVLSVSSGALSSFLLPNIGCTRRHSRIQKYFNVDVPAPKSPYEHHLIFKEILQDKTLRSDWTSQILYFSQEFIDEVKTNDNWLKLKLYFSESLRKKLTQNAYDASCNELFLRAKKINRFRPTPFVIDTAKYIYNICMGSGIGVKPAIDDQYFPVTTIQKIYDECYQLEHTPTVMVPAPLSEKDDSVYYPLQCPFSKINTFKTNQSNSTINELETLRNVLLAYQEEFIDVNGDAYGSPLYHMSKQIKFNFYHYKAPGNGVIINSASLLDTDKRFSFMFDKSNRSFATDAKLFRGCVSLSR</sequence>
<organism evidence="1 2">
    <name type="scientific">Legionella pneumophila subsp. pneumophila (strain Philadelphia 1 / ATCC 33152 / DSM 7513)</name>
    <dbReference type="NCBI Taxonomy" id="272624"/>
    <lineage>
        <taxon>Bacteria</taxon>
        <taxon>Pseudomonadati</taxon>
        <taxon>Pseudomonadota</taxon>
        <taxon>Gammaproteobacteria</taxon>
        <taxon>Legionellales</taxon>
        <taxon>Legionellaceae</taxon>
        <taxon>Legionella</taxon>
    </lineage>
</organism>
<dbReference type="PaxDb" id="272624-lpg1265"/>
<dbReference type="OrthoDB" id="5641656at2"/>
<dbReference type="EMBL" id="AE017354">
    <property type="protein sequence ID" value="AAU27349.1"/>
    <property type="molecule type" value="Genomic_DNA"/>
</dbReference>
<dbReference type="KEGG" id="lpn:lpg1265"/>
<dbReference type="Proteomes" id="UP000000609">
    <property type="component" value="Chromosome"/>
</dbReference>
<evidence type="ECO:0000313" key="2">
    <source>
        <dbReference type="Proteomes" id="UP000000609"/>
    </source>
</evidence>
<protein>
    <submittedName>
        <fullName evidence="1">Uncharacterized protein</fullName>
    </submittedName>
</protein>
<dbReference type="PATRIC" id="fig|272624.6.peg.1329"/>
<dbReference type="AlphaFoldDB" id="Q5ZW22"/>
<name>Q5ZW22_LEGPH</name>
<dbReference type="eggNOG" id="ENOG5033Y0J">
    <property type="taxonomic scope" value="Bacteria"/>
</dbReference>
<accession>Q5ZW22</accession>
<proteinExistence type="predicted"/>